<feature type="compositionally biased region" description="Polar residues" evidence="2">
    <location>
        <begin position="1031"/>
        <end position="1051"/>
    </location>
</feature>
<feature type="coiled-coil region" evidence="1">
    <location>
        <begin position="980"/>
        <end position="1017"/>
    </location>
</feature>
<feature type="compositionally biased region" description="Basic and acidic residues" evidence="2">
    <location>
        <begin position="701"/>
        <end position="713"/>
    </location>
</feature>
<feature type="compositionally biased region" description="Low complexity" evidence="2">
    <location>
        <begin position="1323"/>
        <end position="1332"/>
    </location>
</feature>
<feature type="region of interest" description="Disordered" evidence="2">
    <location>
        <begin position="2488"/>
        <end position="2509"/>
    </location>
</feature>
<dbReference type="GO" id="GO:0035418">
    <property type="term" value="P:protein localization to synapse"/>
    <property type="evidence" value="ECO:0007669"/>
    <property type="project" value="TreeGrafter"/>
</dbReference>
<feature type="region of interest" description="Disordered" evidence="2">
    <location>
        <begin position="866"/>
        <end position="948"/>
    </location>
</feature>
<keyword evidence="1" id="KW-0175">Coiled coil</keyword>
<keyword evidence="4" id="KW-1185">Reference proteome</keyword>
<reference evidence="3 4" key="1">
    <citation type="journal article" date="2019" name="Genome Biol. Evol.">
        <title>Whole-Genome Sequencing of the Giant Devil Catfish, Bagarius yarrelli.</title>
        <authorList>
            <person name="Jiang W."/>
            <person name="Lv Y."/>
            <person name="Cheng L."/>
            <person name="Yang K."/>
            <person name="Chao B."/>
            <person name="Wang X."/>
            <person name="Li Y."/>
            <person name="Pan X."/>
            <person name="You X."/>
            <person name="Zhang Y."/>
            <person name="Yang J."/>
            <person name="Li J."/>
            <person name="Zhang X."/>
            <person name="Liu S."/>
            <person name="Sun C."/>
            <person name="Yang J."/>
            <person name="Shi Q."/>
        </authorList>
    </citation>
    <scope>NUCLEOTIDE SEQUENCE [LARGE SCALE GENOMIC DNA]</scope>
    <source>
        <strain evidence="3">JWS20170419001</strain>
        <tissue evidence="3">Muscle</tissue>
    </source>
</reference>
<feature type="compositionally biased region" description="Polar residues" evidence="2">
    <location>
        <begin position="639"/>
        <end position="650"/>
    </location>
</feature>
<feature type="region of interest" description="Disordered" evidence="2">
    <location>
        <begin position="1029"/>
        <end position="1051"/>
    </location>
</feature>
<feature type="compositionally biased region" description="Pro residues" evidence="2">
    <location>
        <begin position="2646"/>
        <end position="2687"/>
    </location>
</feature>
<gene>
    <name evidence="3" type="ORF">Baya_15865</name>
</gene>
<feature type="region of interest" description="Disordered" evidence="2">
    <location>
        <begin position="1"/>
        <end position="28"/>
    </location>
</feature>
<dbReference type="InterPro" id="IPR019323">
    <property type="entry name" value="ELKS/CAST"/>
</dbReference>
<feature type="compositionally biased region" description="Polar residues" evidence="2">
    <location>
        <begin position="1"/>
        <end position="18"/>
    </location>
</feature>
<feature type="coiled-coil region" evidence="1">
    <location>
        <begin position="1818"/>
        <end position="1845"/>
    </location>
</feature>
<feature type="compositionally biased region" description="Polar residues" evidence="2">
    <location>
        <begin position="869"/>
        <end position="878"/>
    </location>
</feature>
<feature type="region of interest" description="Disordered" evidence="2">
    <location>
        <begin position="1630"/>
        <end position="1669"/>
    </location>
</feature>
<dbReference type="PANTHER" id="PTHR14113">
    <property type="entry name" value="PICCOLO/BASSOON"/>
    <property type="match status" value="1"/>
</dbReference>
<feature type="compositionally biased region" description="Polar residues" evidence="2">
    <location>
        <begin position="904"/>
        <end position="918"/>
    </location>
</feature>
<feature type="region of interest" description="Disordered" evidence="2">
    <location>
        <begin position="1252"/>
        <end position="1310"/>
    </location>
</feature>
<feature type="region of interest" description="Disordered" evidence="2">
    <location>
        <begin position="1199"/>
        <end position="1218"/>
    </location>
</feature>
<feature type="coiled-coil region" evidence="1">
    <location>
        <begin position="530"/>
        <end position="571"/>
    </location>
</feature>
<feature type="compositionally biased region" description="Basic and acidic residues" evidence="2">
    <location>
        <begin position="2553"/>
        <end position="2568"/>
    </location>
</feature>
<evidence type="ECO:0000313" key="4">
    <source>
        <dbReference type="Proteomes" id="UP000319801"/>
    </source>
</evidence>
<dbReference type="EMBL" id="VCAZ01000249">
    <property type="protein sequence ID" value="TTN83890.1"/>
    <property type="molecule type" value="Genomic_DNA"/>
</dbReference>
<feature type="coiled-coil region" evidence="1">
    <location>
        <begin position="443"/>
        <end position="494"/>
    </location>
</feature>
<dbReference type="PANTHER" id="PTHR14113:SF14">
    <property type="entry name" value="PROTEIN BASSOON"/>
    <property type="match status" value="1"/>
</dbReference>
<feature type="region of interest" description="Disordered" evidence="2">
    <location>
        <begin position="1065"/>
        <end position="1150"/>
    </location>
</feature>
<evidence type="ECO:0000256" key="2">
    <source>
        <dbReference type="SAM" id="MobiDB-lite"/>
    </source>
</evidence>
<dbReference type="CDD" id="cd22541">
    <property type="entry name" value="SP5_N"/>
    <property type="match status" value="1"/>
</dbReference>
<evidence type="ECO:0000256" key="1">
    <source>
        <dbReference type="SAM" id="Coils"/>
    </source>
</evidence>
<feature type="compositionally biased region" description="Polar residues" evidence="2">
    <location>
        <begin position="1126"/>
        <end position="1146"/>
    </location>
</feature>
<feature type="compositionally biased region" description="Pro residues" evidence="2">
    <location>
        <begin position="2603"/>
        <end position="2615"/>
    </location>
</feature>
<feature type="compositionally biased region" description="Low complexity" evidence="2">
    <location>
        <begin position="1698"/>
        <end position="1710"/>
    </location>
</feature>
<sequence>MMVQLDESSSSQEGTVTQIVKREEPPQGQEVLDLTGQIKSENHVACCDVVYQLPFAGSCSGSFGQRGKTTVSEPSLSAEHTLNSNQQTQLENDGYQLVNVQGVSEEHKPFTMPPVGRLAPSMSDTNLAESGLQYNQKTDPADLAVDLTSMKQAYEAGYLGMGAQYGSYTDLRHQGEVSTPLLPLRKYGSMSNISGDFGYPSRDLAGSQEPNVAQYSATTAREISRMCAALNSMDQFGNRYTNSPDLLQFTAGRGGPIGRLGLQGLSSLRANLLYGTDGRPTAHGQALTNLINARQASLRALYPPVLRTADGMIYSTINTPIASTLPITTQPAPALNSVLRGVYRPYPPGVLHLFLYLALVDCLRLLQGCLSLHRDLTDTHLRPISQHLPKIRTQGVFQLQVPPKILLSILTQAHMSVPQSQPHAATGVLPDTAVNGIISTDEKEKEDDRLRQQQGQLLQLERERIELEKLRQLRLQEELERDRLELQRHREKEQLIVQREIQELQTIKQQVLQQQQVERETQLVIQREQLAQQKMQLDQIQALQQQLQLQLEEQKRQKAAAAEAAAAAAAEAAAASAAAAAAATTAQSTINGMGVGGAPQAISIICDQNGRVIQQDGQSLQFLPCMDGQMVQALVSTRPMPSSASEMSLRNSDDQGDAEDRFMSRRRRTRRIADCSVQTDEEDQGEWDSQPVRRRRSRYTKHSESSAENKSDASKVTSSIAIQTTNDSSCQTESDQLGRGSPAIHITMAETSKVELLHYISAPERTHKGESLACQTDPETHGVVVPQINVPNTVSPYSTSLQVVGATPAKFERRKPDPLDIGLQAQQPIDSRPPKSPHVLYSPVSPLSPHRMLETTLASSEKLNRAHVTPQQKAFTTESPKRHQTIPRPIKSVQRSMSDPKPLSPTSEDPSKTKFSLYQNQNSSSNQLQNSMMRKVKRTLPSPPPDEIPLPIVTPAMTHLYSSPGMPQRVYPRTAQSVTKAGLLSDLKAVEQESSKLRKQQAELEEEEKEIDAKLRCLELGITQRKETMYPPTSSYVPYQFPQSQPGPLQQPTAAYQQIGFQTAQYPAPSQPQPGTFQPHPPQPPSYQMPQTQGPYQSHGYAQSYQPDLGQQQPSHPGFQPPTAHLSGQTLPYPSQSMPFQPQTDMLSGHQLPRHTSLADLEQKLPTNYEIITNTAVSGASSAQETGFSGAYSSPLTNTYGPYRTPDQTMADHIQSPTSGYGTDGLYTTNLEQNIPRNYVMIDDISELTKENMGSSDASKTGYGCENGPRGIGYGDGSEDLYGRPSSTTSYHHQGAVDSHGRPSTTVSGGSSYYYDDYKHTSRSSSGMGSQKHSSKNLAPAAVPTKRSKHRKQGMEQKISKFSPIEEARDVESELATYTMTTPSGGSCTMVSRSGVKKNVYDQHKYYGSREGLDEEDRLYNSGRSRSTGYGMDKISSKDSGGYRSKSYERDALERSQRGTHSRSGRTTMRTQNSEEESPLSPVGKPVGMGRDPHDVRNQYGSSHSLPDVQDHHIRDIPKSHAYKPDDPYLVDDMHCAVSDSEGQMKSDTAPTAPTPAVAIGSKAAPQPAKSPMTPATGIGSKAAPRPGGIGSAAQPTQQMSDSENVFSKILPGGAAEQAGKLGDVKTQRLEGEASKGEVSEEVVSEGEVSEEVVSEGEVSEEVVSEGEASERVVTDRVVSESEKMYSGAARGVSHIEGSPARSPRLPRSPRLGHRRVTGASSSAKTLSMENIQSLNAAYATSGPMYLSEHEAVGSTATYPRGTMTLGRGASRAVYGGRVTAMGSSPNIASMGLGQHADLLSYGELGSLGSLALQHHQQGALQAQLRDMQRENEILRRELELKESKLGSSANSIKSFWSPELKKERGMRKEEAARTSVLKEQMRVTHEENQHLQMTIQALQDELRTQRDLNHLLQQESNSRPAGAEHFTTIELTEENFRRLQAEHDRQAKELFLLRKTLEEMELRIETQKQTLGARDESIKKLLEMLQSKGLPPVTGRTTDEEEQDRARRIAEAEAQLGHLEVILDQKEKENLHLREELHRKNQLHQDPSKTKALQTIIEMKDTKIASLERNIRDLEDEIQMLKANGLLSTEDREEEIKQMEVYKNHSKFMKSKIDQLKQELSKKESELLALQTKLETLNNQNSDCKQHIEVLKESLTAKEQRAAILQTEVDALRLRLEEKESFLNKKSKQLQDLTEEKGTLAGEIRDMKDMLEVKERKINVLQKKIENLQEQLRDKDKQLGNLKDRVKSLQTDSTNTDTALATLEEALSEKERIIERLKEQREREDRERMEELDSYKKENKDLKEKVSGLQMELTEKESSLIDLKEHASSLASSGLKKDSKLKSLEIAIEQKKEECSKLETQLQKKAHEVEVQQGPRGNPDYMERIKLLEKEVAFFKEESGKAQTEVERLLDILRDVESEKNDKDKKIAELERQGKDQNKKGPGIKLGQQGEKKGSSILPDHRKDNPMDNAKIEELLTVLEKTRQELDSTKQRLSSTQQSLAERDGHLTNLRQERRKQLEEILEMKQQALLAAISEKDANIALLELSSSNKKKTQEEVMSLKREKDRLMQQLKQQTQSRMKLMADNYEDDHYHPHGPLHHLQPGPPHPHPHPQGPLPTQGQPLYPHAPLPQQQAPYPHTIHSQHPQPLPPHPHPQQTPHPPYPQHPQQPGPHQHPLPRPQQPHPQQPPLVLLLSNTRSTLNMGHRRSRCPTINTPNILNTPNTLITLLMPLLMGHILDTQHRIIVPLPVDRPIQDTDPLKIK</sequence>
<dbReference type="GO" id="GO:0098982">
    <property type="term" value="C:GABA-ergic synapse"/>
    <property type="evidence" value="ECO:0007669"/>
    <property type="project" value="TreeGrafter"/>
</dbReference>
<dbReference type="GO" id="GO:0098882">
    <property type="term" value="F:structural constituent of presynaptic active zone"/>
    <property type="evidence" value="ECO:0007669"/>
    <property type="project" value="TreeGrafter"/>
</dbReference>
<feature type="region of interest" description="Disordered" evidence="2">
    <location>
        <begin position="1417"/>
        <end position="1497"/>
    </location>
</feature>
<feature type="region of interest" description="Disordered" evidence="2">
    <location>
        <begin position="637"/>
        <end position="718"/>
    </location>
</feature>
<protein>
    <submittedName>
        <fullName evidence="3">ERC protein 2</fullName>
    </submittedName>
</protein>
<feature type="region of interest" description="Disordered" evidence="2">
    <location>
        <begin position="2419"/>
        <end position="2468"/>
    </location>
</feature>
<feature type="compositionally biased region" description="Basic and acidic residues" evidence="2">
    <location>
        <begin position="1630"/>
        <end position="1639"/>
    </location>
</feature>
<feature type="region of interest" description="Disordered" evidence="2">
    <location>
        <begin position="1322"/>
        <end position="1357"/>
    </location>
</feature>
<feature type="compositionally biased region" description="Basic and acidic residues" evidence="2">
    <location>
        <begin position="2419"/>
        <end position="2440"/>
    </location>
</feature>
<feature type="compositionally biased region" description="Polar residues" evidence="2">
    <location>
        <begin position="2492"/>
        <end position="2501"/>
    </location>
</feature>
<accession>A0A556VTU1</accession>
<evidence type="ECO:0000313" key="3">
    <source>
        <dbReference type="EMBL" id="TTN83890.1"/>
    </source>
</evidence>
<dbReference type="GO" id="GO:0048788">
    <property type="term" value="C:cytoskeleton of presynaptic active zone"/>
    <property type="evidence" value="ECO:0007669"/>
    <property type="project" value="TreeGrafter"/>
</dbReference>
<dbReference type="InterPro" id="IPR052098">
    <property type="entry name" value="Presynaptic_Scaffold_Bsn/Pclo"/>
</dbReference>
<proteinExistence type="predicted"/>
<feature type="compositionally biased region" description="Acidic residues" evidence="2">
    <location>
        <begin position="1640"/>
        <end position="1665"/>
    </location>
</feature>
<dbReference type="GO" id="GO:1904071">
    <property type="term" value="P:presynaptic active zone assembly"/>
    <property type="evidence" value="ECO:0007669"/>
    <property type="project" value="TreeGrafter"/>
</dbReference>
<feature type="coiled-coil region" evidence="1">
    <location>
        <begin position="1882"/>
        <end position="1950"/>
    </location>
</feature>
<feature type="compositionally biased region" description="Basic and acidic residues" evidence="2">
    <location>
        <begin position="1446"/>
        <end position="1457"/>
    </location>
</feature>
<dbReference type="GO" id="GO:0030424">
    <property type="term" value="C:axon"/>
    <property type="evidence" value="ECO:0007669"/>
    <property type="project" value="TreeGrafter"/>
</dbReference>
<comment type="caution">
    <text evidence="3">The sequence shown here is derived from an EMBL/GenBank/DDBJ whole genome shotgun (WGS) entry which is preliminary data.</text>
</comment>
<feature type="compositionally biased region" description="Low complexity" evidence="2">
    <location>
        <begin position="919"/>
        <end position="931"/>
    </location>
</feature>
<feature type="region of interest" description="Disordered" evidence="2">
    <location>
        <begin position="1685"/>
        <end position="1724"/>
    </location>
</feature>
<feature type="region of interest" description="Disordered" evidence="2">
    <location>
        <begin position="2551"/>
        <end position="2688"/>
    </location>
</feature>
<feature type="compositionally biased region" description="Polar residues" evidence="2">
    <location>
        <begin position="1094"/>
        <end position="1115"/>
    </location>
</feature>
<name>A0A556VTU1_BAGYA</name>
<feature type="compositionally biased region" description="Basic and acidic residues" evidence="2">
    <location>
        <begin position="2451"/>
        <end position="2468"/>
    </location>
</feature>
<dbReference type="Proteomes" id="UP000319801">
    <property type="component" value="Unassembled WGS sequence"/>
</dbReference>
<dbReference type="SUPFAM" id="SSF57997">
    <property type="entry name" value="Tropomyosin"/>
    <property type="match status" value="1"/>
</dbReference>
<organism evidence="3 4">
    <name type="scientific">Bagarius yarrelli</name>
    <name type="common">Goonch</name>
    <name type="synonym">Bagrus yarrelli</name>
    <dbReference type="NCBI Taxonomy" id="175774"/>
    <lineage>
        <taxon>Eukaryota</taxon>
        <taxon>Metazoa</taxon>
        <taxon>Chordata</taxon>
        <taxon>Craniata</taxon>
        <taxon>Vertebrata</taxon>
        <taxon>Euteleostomi</taxon>
        <taxon>Actinopterygii</taxon>
        <taxon>Neopterygii</taxon>
        <taxon>Teleostei</taxon>
        <taxon>Ostariophysi</taxon>
        <taxon>Siluriformes</taxon>
        <taxon>Sisoridae</taxon>
        <taxon>Sisorinae</taxon>
        <taxon>Bagarius</taxon>
    </lineage>
</organism>
<dbReference type="GO" id="GO:0098978">
    <property type="term" value="C:glutamatergic synapse"/>
    <property type="evidence" value="ECO:0007669"/>
    <property type="project" value="TreeGrafter"/>
</dbReference>
<dbReference type="OrthoDB" id="2019763at2759"/>
<dbReference type="Pfam" id="PF10174">
    <property type="entry name" value="Cast"/>
    <property type="match status" value="1"/>
</dbReference>
<feature type="region of interest" description="Disordered" evidence="2">
    <location>
        <begin position="826"/>
        <end position="847"/>
    </location>
</feature>